<evidence type="ECO:0000256" key="5">
    <source>
        <dbReference type="ARBA" id="ARBA00023002"/>
    </source>
</evidence>
<dbReference type="InterPro" id="IPR000960">
    <property type="entry name" value="Flavin_mOase"/>
</dbReference>
<dbReference type="InterPro" id="IPR050346">
    <property type="entry name" value="FMO-like"/>
</dbReference>
<evidence type="ECO:0000256" key="4">
    <source>
        <dbReference type="ARBA" id="ARBA00022857"/>
    </source>
</evidence>
<protein>
    <submittedName>
        <fullName evidence="6">Unannotated protein</fullName>
    </submittedName>
</protein>
<dbReference type="AlphaFoldDB" id="A0A6J6F8W3"/>
<gene>
    <name evidence="6" type="ORF">UFOPK1795_00103</name>
</gene>
<dbReference type="GO" id="GO:0004499">
    <property type="term" value="F:N,N-dimethylaniline monooxygenase activity"/>
    <property type="evidence" value="ECO:0007669"/>
    <property type="project" value="InterPro"/>
</dbReference>
<evidence type="ECO:0000256" key="1">
    <source>
        <dbReference type="ARBA" id="ARBA00009183"/>
    </source>
</evidence>
<organism evidence="6">
    <name type="scientific">freshwater metagenome</name>
    <dbReference type="NCBI Taxonomy" id="449393"/>
    <lineage>
        <taxon>unclassified sequences</taxon>
        <taxon>metagenomes</taxon>
        <taxon>ecological metagenomes</taxon>
    </lineage>
</organism>
<dbReference type="GO" id="GO:0050660">
    <property type="term" value="F:flavin adenine dinucleotide binding"/>
    <property type="evidence" value="ECO:0007669"/>
    <property type="project" value="InterPro"/>
</dbReference>
<dbReference type="Pfam" id="PF00743">
    <property type="entry name" value="FMO-like"/>
    <property type="match status" value="1"/>
</dbReference>
<comment type="similarity">
    <text evidence="1">Belongs to the FMO family.</text>
</comment>
<dbReference type="PRINTS" id="PR00370">
    <property type="entry name" value="FMOXYGENASE"/>
</dbReference>
<dbReference type="PIRSF" id="PIRSF000332">
    <property type="entry name" value="FMO"/>
    <property type="match status" value="1"/>
</dbReference>
<dbReference type="PANTHER" id="PTHR23023">
    <property type="entry name" value="DIMETHYLANILINE MONOOXYGENASE"/>
    <property type="match status" value="1"/>
</dbReference>
<keyword evidence="3" id="KW-0274">FAD</keyword>
<evidence type="ECO:0000256" key="3">
    <source>
        <dbReference type="ARBA" id="ARBA00022827"/>
    </source>
</evidence>
<sequence>MNPVRWGETGFYRMKIGIVGAGFAGLSSAKVLAEFGHDVHIFEKDSEVGGVWAASRRYPGLGTQNVRSTYALSDYPYPKGTPEWPSGEQVQKYMEGYAKKFNILSKISFNTEVTIAKQSSDGTWAVETLAGGKKETHNFDFFIVANGIFSDPFIPEWKGADAFKAGGGKILHTVDFHNVEDVRGKNAVFIGYGKSSCDAANATVGIAKKTTVIARHLIWKVPKRLNNVLNYKMLLLTRMGEALFPYIELKGAEAFLHGKGKKVGAGMLGSVQGVIEKQFKLEKLGLHPKTGLDTIVRSTVSLATDGFFKNIKEGKLDVIRDTEIVSMSAGKVTLSNGKVLDADYVICGTGFHQRVPFLEDSVMKAITDERGNFRLYRQLIPLDVKNIAFNGYNSSFFSQLNAEMGAVWIAAYIAKAINLPSKSEMLAHIDKRLAWMEKRTENKHARGTNIIPFSVHNIDELLIDLDLQIPAPVRFNQWLLPINPKSYAKIGSKLRSRLAKSGK</sequence>
<dbReference type="GO" id="GO:0050661">
    <property type="term" value="F:NADP binding"/>
    <property type="evidence" value="ECO:0007669"/>
    <property type="project" value="InterPro"/>
</dbReference>
<dbReference type="Gene3D" id="3.50.50.60">
    <property type="entry name" value="FAD/NAD(P)-binding domain"/>
    <property type="match status" value="2"/>
</dbReference>
<accession>A0A6J6F8W3</accession>
<keyword evidence="2" id="KW-0285">Flavoprotein</keyword>
<dbReference type="SUPFAM" id="SSF51905">
    <property type="entry name" value="FAD/NAD(P)-binding domain"/>
    <property type="match status" value="2"/>
</dbReference>
<keyword evidence="4" id="KW-0521">NADP</keyword>
<keyword evidence="5" id="KW-0560">Oxidoreductase</keyword>
<evidence type="ECO:0000313" key="6">
    <source>
        <dbReference type="EMBL" id="CAB4584089.1"/>
    </source>
</evidence>
<dbReference type="EMBL" id="CAEZUG010000003">
    <property type="protein sequence ID" value="CAB4584089.1"/>
    <property type="molecule type" value="Genomic_DNA"/>
</dbReference>
<dbReference type="InterPro" id="IPR020946">
    <property type="entry name" value="Flavin_mOase-like"/>
</dbReference>
<dbReference type="InterPro" id="IPR036188">
    <property type="entry name" value="FAD/NAD-bd_sf"/>
</dbReference>
<evidence type="ECO:0000256" key="2">
    <source>
        <dbReference type="ARBA" id="ARBA00022630"/>
    </source>
</evidence>
<name>A0A6J6F8W3_9ZZZZ</name>
<reference evidence="6" key="1">
    <citation type="submission" date="2020-05" db="EMBL/GenBank/DDBJ databases">
        <authorList>
            <person name="Chiriac C."/>
            <person name="Salcher M."/>
            <person name="Ghai R."/>
            <person name="Kavagutti S V."/>
        </authorList>
    </citation>
    <scope>NUCLEOTIDE SEQUENCE</scope>
</reference>
<proteinExistence type="inferred from homology"/>